<keyword evidence="10 16" id="KW-0418">Kinase</keyword>
<keyword evidence="11 16" id="KW-0067">ATP-binding</keyword>
<evidence type="ECO:0000256" key="2">
    <source>
        <dbReference type="ARBA" id="ARBA00001958"/>
    </source>
</evidence>
<dbReference type="AlphaFoldDB" id="L0GVX8"/>
<dbReference type="HAMAP" id="MF_01274">
    <property type="entry name" value="Pantothen_kinase_3"/>
    <property type="match status" value="1"/>
</dbReference>
<sequence>MDLLLDIGNTSLRWALYADGRLGEVGAVRHFGGLPIDLLAAWEPLVRPTRVTVANVGGEAVADALTQVCQGRWGLAPRFVATQGDALGVKIAYVEPARLGVDRWLALLAAHHQFPGDALIVDAGTAVTFDLLAADGRHLGGLILPGVEPMRDTLLRGTQIPRLAVVDPVDERIDRPWADDTAGAIGAATIQAPAALAERLHRAFAERTGGAPRLLVTGGDGARLLPALSSDAEPVPDLVLRGLALVS</sequence>
<evidence type="ECO:0000256" key="8">
    <source>
        <dbReference type="ARBA" id="ARBA00022679"/>
    </source>
</evidence>
<feature type="binding site" evidence="16">
    <location>
        <begin position="6"/>
        <end position="13"/>
    </location>
    <ligand>
        <name>ATP</name>
        <dbReference type="ChEBI" id="CHEBI:30616"/>
    </ligand>
</feature>
<evidence type="ECO:0000256" key="14">
    <source>
        <dbReference type="ARBA" id="ARBA00038036"/>
    </source>
</evidence>
<dbReference type="GO" id="GO:0015937">
    <property type="term" value="P:coenzyme A biosynthetic process"/>
    <property type="evidence" value="ECO:0007669"/>
    <property type="project" value="UniProtKB-UniRule"/>
</dbReference>
<keyword evidence="7 16" id="KW-0963">Cytoplasm</keyword>
<keyword evidence="13 16" id="KW-0173">Coenzyme A biosynthesis</keyword>
<dbReference type="KEGG" id="tmb:Thimo_1347"/>
<dbReference type="HOGENOM" id="CLU_066627_0_0_6"/>
<dbReference type="Proteomes" id="UP000010816">
    <property type="component" value="Chromosome"/>
</dbReference>
<keyword evidence="8 16" id="KW-0808">Transferase</keyword>
<comment type="subunit">
    <text evidence="5 16">Homodimer.</text>
</comment>
<comment type="function">
    <text evidence="16">Catalyzes the phosphorylation of pantothenate (Pan), the first step in CoA biosynthesis.</text>
</comment>
<dbReference type="GO" id="GO:0005737">
    <property type="term" value="C:cytoplasm"/>
    <property type="evidence" value="ECO:0007669"/>
    <property type="project" value="UniProtKB-SubCell"/>
</dbReference>
<dbReference type="EC" id="2.7.1.33" evidence="6 16"/>
<feature type="binding site" evidence="16">
    <location>
        <begin position="100"/>
        <end position="103"/>
    </location>
    <ligand>
        <name>substrate</name>
    </ligand>
</feature>
<dbReference type="GO" id="GO:0046872">
    <property type="term" value="F:metal ion binding"/>
    <property type="evidence" value="ECO:0007669"/>
    <property type="project" value="UniProtKB-KW"/>
</dbReference>
<comment type="catalytic activity">
    <reaction evidence="1 16">
        <text>(R)-pantothenate + ATP = (R)-4'-phosphopantothenate + ADP + H(+)</text>
        <dbReference type="Rhea" id="RHEA:16373"/>
        <dbReference type="ChEBI" id="CHEBI:10986"/>
        <dbReference type="ChEBI" id="CHEBI:15378"/>
        <dbReference type="ChEBI" id="CHEBI:29032"/>
        <dbReference type="ChEBI" id="CHEBI:30616"/>
        <dbReference type="ChEBI" id="CHEBI:456216"/>
        <dbReference type="EC" id="2.7.1.33"/>
    </reaction>
</comment>
<dbReference type="EMBL" id="CP003051">
    <property type="protein sequence ID" value="AGA90141.1"/>
    <property type="molecule type" value="Genomic_DNA"/>
</dbReference>
<dbReference type="eggNOG" id="COG1521">
    <property type="taxonomic scope" value="Bacteria"/>
</dbReference>
<comment type="subcellular location">
    <subcellularLocation>
        <location evidence="3 16">Cytoplasm</location>
    </subcellularLocation>
</comment>
<dbReference type="PANTHER" id="PTHR34265">
    <property type="entry name" value="TYPE III PANTOTHENATE KINASE"/>
    <property type="match status" value="1"/>
</dbReference>
<evidence type="ECO:0000256" key="12">
    <source>
        <dbReference type="ARBA" id="ARBA00022958"/>
    </source>
</evidence>
<evidence type="ECO:0000256" key="16">
    <source>
        <dbReference type="HAMAP-Rule" id="MF_01274"/>
    </source>
</evidence>
<dbReference type="CDD" id="cd24015">
    <property type="entry name" value="ASKHA_NBD_PanK-III"/>
    <property type="match status" value="1"/>
</dbReference>
<dbReference type="STRING" id="765912.Thimo_1347"/>
<comment type="cofactor">
    <cofactor evidence="2">
        <name>K(+)</name>
        <dbReference type="ChEBI" id="CHEBI:29103"/>
    </cofactor>
</comment>
<evidence type="ECO:0000256" key="1">
    <source>
        <dbReference type="ARBA" id="ARBA00001206"/>
    </source>
</evidence>
<feature type="binding site" evidence="16">
    <location>
        <position position="93"/>
    </location>
    <ligand>
        <name>substrate</name>
    </ligand>
</feature>
<dbReference type="NCBIfam" id="TIGR00671">
    <property type="entry name" value="baf"/>
    <property type="match status" value="1"/>
</dbReference>
<evidence type="ECO:0000256" key="15">
    <source>
        <dbReference type="ARBA" id="ARBA00040883"/>
    </source>
</evidence>
<name>L0GVX8_9GAMM</name>
<dbReference type="PANTHER" id="PTHR34265:SF1">
    <property type="entry name" value="TYPE III PANTOTHENATE KINASE"/>
    <property type="match status" value="1"/>
</dbReference>
<feature type="active site" description="Proton acceptor" evidence="16">
    <location>
        <position position="102"/>
    </location>
</feature>
<comment type="similarity">
    <text evidence="14 16">Belongs to the type III pantothenate kinase family.</text>
</comment>
<proteinExistence type="inferred from homology"/>
<gene>
    <name evidence="16" type="primary">coaX</name>
    <name evidence="17" type="ORF">Thimo_1347</name>
</gene>
<dbReference type="PATRIC" id="fig|765912.4.peg.1315"/>
<reference evidence="17 18" key="1">
    <citation type="submission" date="2011-09" db="EMBL/GenBank/DDBJ databases">
        <title>Complete sequence of chromosome of Thioflavicoccus mobilis 8321.</title>
        <authorList>
            <consortium name="US DOE Joint Genome Institute"/>
            <person name="Lucas S."/>
            <person name="Han J."/>
            <person name="Lapidus A."/>
            <person name="Cheng J.-F."/>
            <person name="Goodwin L."/>
            <person name="Pitluck S."/>
            <person name="Peters L."/>
            <person name="Ovchinnikova G."/>
            <person name="Lu M."/>
            <person name="Detter J.C."/>
            <person name="Han C."/>
            <person name="Tapia R."/>
            <person name="Land M."/>
            <person name="Hauser L."/>
            <person name="Kyrpides N."/>
            <person name="Ivanova N."/>
            <person name="Pagani I."/>
            <person name="Vogl K."/>
            <person name="Liu Z."/>
            <person name="Imhoff J."/>
            <person name="Thiel V."/>
            <person name="Frigaard N.-U."/>
            <person name="Bryant D."/>
            <person name="Woyke T."/>
        </authorList>
    </citation>
    <scope>NUCLEOTIDE SEQUENCE [LARGE SCALE GENOMIC DNA]</scope>
    <source>
        <strain evidence="17 18">8321</strain>
    </source>
</reference>
<keyword evidence="18" id="KW-1185">Reference proteome</keyword>
<dbReference type="SUPFAM" id="SSF53067">
    <property type="entry name" value="Actin-like ATPase domain"/>
    <property type="match status" value="2"/>
</dbReference>
<feature type="binding site" evidence="16">
    <location>
        <position position="181"/>
    </location>
    <ligand>
        <name>substrate</name>
    </ligand>
</feature>
<organism evidence="17 18">
    <name type="scientific">Thioflavicoccus mobilis 8321</name>
    <dbReference type="NCBI Taxonomy" id="765912"/>
    <lineage>
        <taxon>Bacteria</taxon>
        <taxon>Pseudomonadati</taxon>
        <taxon>Pseudomonadota</taxon>
        <taxon>Gammaproteobacteria</taxon>
        <taxon>Chromatiales</taxon>
        <taxon>Chromatiaceae</taxon>
        <taxon>Thioflavicoccus</taxon>
    </lineage>
</organism>
<evidence type="ECO:0000256" key="11">
    <source>
        <dbReference type="ARBA" id="ARBA00022840"/>
    </source>
</evidence>
<keyword evidence="12 16" id="KW-0630">Potassium</keyword>
<dbReference type="RefSeq" id="WP_015280285.1">
    <property type="nucleotide sequence ID" value="NC_019940.1"/>
</dbReference>
<evidence type="ECO:0000256" key="7">
    <source>
        <dbReference type="ARBA" id="ARBA00022490"/>
    </source>
</evidence>
<evidence type="ECO:0000256" key="3">
    <source>
        <dbReference type="ARBA" id="ARBA00004496"/>
    </source>
</evidence>
<keyword evidence="16" id="KW-0479">Metal-binding</keyword>
<comment type="cofactor">
    <cofactor evidence="16">
        <name>NH4(+)</name>
        <dbReference type="ChEBI" id="CHEBI:28938"/>
    </cofactor>
    <cofactor evidence="16">
        <name>K(+)</name>
        <dbReference type="ChEBI" id="CHEBI:29103"/>
    </cofactor>
    <text evidence="16">A monovalent cation. Ammonium or potassium.</text>
</comment>
<evidence type="ECO:0000256" key="9">
    <source>
        <dbReference type="ARBA" id="ARBA00022741"/>
    </source>
</evidence>
<evidence type="ECO:0000313" key="17">
    <source>
        <dbReference type="EMBL" id="AGA90141.1"/>
    </source>
</evidence>
<evidence type="ECO:0000256" key="6">
    <source>
        <dbReference type="ARBA" id="ARBA00012102"/>
    </source>
</evidence>
<feature type="binding site" evidence="16">
    <location>
        <position position="122"/>
    </location>
    <ligand>
        <name>K(+)</name>
        <dbReference type="ChEBI" id="CHEBI:29103"/>
    </ligand>
</feature>
<dbReference type="Gene3D" id="3.30.420.40">
    <property type="match status" value="2"/>
</dbReference>
<comment type="pathway">
    <text evidence="4 16">Cofactor biosynthesis; coenzyme A biosynthesis; CoA from (R)-pantothenate: step 1/5.</text>
</comment>
<keyword evidence="9 16" id="KW-0547">Nucleotide-binding</keyword>
<dbReference type="GO" id="GO:0005524">
    <property type="term" value="F:ATP binding"/>
    <property type="evidence" value="ECO:0007669"/>
    <property type="project" value="UniProtKB-UniRule"/>
</dbReference>
<dbReference type="InterPro" id="IPR043129">
    <property type="entry name" value="ATPase_NBD"/>
</dbReference>
<dbReference type="GO" id="GO:0004594">
    <property type="term" value="F:pantothenate kinase activity"/>
    <property type="evidence" value="ECO:0007669"/>
    <property type="project" value="UniProtKB-UniRule"/>
</dbReference>
<evidence type="ECO:0000256" key="4">
    <source>
        <dbReference type="ARBA" id="ARBA00005225"/>
    </source>
</evidence>
<dbReference type="OrthoDB" id="9781305at2"/>
<protein>
    <recommendedName>
        <fullName evidence="15 16">Type III pantothenate kinase</fullName>
        <ecNumber evidence="6 16">2.7.1.33</ecNumber>
    </recommendedName>
    <alternativeName>
        <fullName evidence="16">PanK-III</fullName>
    </alternativeName>
    <alternativeName>
        <fullName evidence="16">Pantothenic acid kinase</fullName>
    </alternativeName>
</protein>
<evidence type="ECO:0000256" key="10">
    <source>
        <dbReference type="ARBA" id="ARBA00022777"/>
    </source>
</evidence>
<evidence type="ECO:0000256" key="5">
    <source>
        <dbReference type="ARBA" id="ARBA00011738"/>
    </source>
</evidence>
<evidence type="ECO:0000256" key="13">
    <source>
        <dbReference type="ARBA" id="ARBA00022993"/>
    </source>
</evidence>
<evidence type="ECO:0000313" key="18">
    <source>
        <dbReference type="Proteomes" id="UP000010816"/>
    </source>
</evidence>
<accession>L0GVX8</accession>
<feature type="binding site" evidence="16">
    <location>
        <position position="125"/>
    </location>
    <ligand>
        <name>ATP</name>
        <dbReference type="ChEBI" id="CHEBI:30616"/>
    </ligand>
</feature>
<dbReference type="Pfam" id="PF03309">
    <property type="entry name" value="Pan_kinase"/>
    <property type="match status" value="1"/>
</dbReference>
<dbReference type="UniPathway" id="UPA00241">
    <property type="reaction ID" value="UER00352"/>
</dbReference>
<dbReference type="InterPro" id="IPR004619">
    <property type="entry name" value="Type_III_PanK"/>
</dbReference>